<gene>
    <name evidence="2" type="ORF">KC19_11G075400</name>
</gene>
<comment type="caution">
    <text evidence="2">The sequence shown here is derived from an EMBL/GenBank/DDBJ whole genome shotgun (WGS) entry which is preliminary data.</text>
</comment>
<keyword evidence="3" id="KW-1185">Reference proteome</keyword>
<evidence type="ECO:0000313" key="2">
    <source>
        <dbReference type="EMBL" id="KAG0556730.1"/>
    </source>
</evidence>
<name>A0A8T0GCJ3_CERPU</name>
<dbReference type="AlphaFoldDB" id="A0A8T0GCJ3"/>
<proteinExistence type="predicted"/>
<evidence type="ECO:0000313" key="3">
    <source>
        <dbReference type="Proteomes" id="UP000822688"/>
    </source>
</evidence>
<accession>A0A8T0GCJ3</accession>
<dbReference type="EMBL" id="CM026432">
    <property type="protein sequence ID" value="KAG0556730.1"/>
    <property type="molecule type" value="Genomic_DNA"/>
</dbReference>
<dbReference type="Proteomes" id="UP000822688">
    <property type="component" value="Chromosome 11"/>
</dbReference>
<sequence length="165" mass="18923">MSAMPPTLVPQEQVEARWLRPEGGAFRYARPGNSESPRMQGRIGRLYQDVHQREVSRSKSIGLAFARGLLAEKLGYSVNWSEFAFKVCTRGKKKDVPFRWYKQPRVPETEEDEGAESDWEVNLKVPSSTNESLPTYDRRQHIHPKPPTTIKPPSFITITSRNIQV</sequence>
<evidence type="ECO:0000256" key="1">
    <source>
        <dbReference type="SAM" id="MobiDB-lite"/>
    </source>
</evidence>
<protein>
    <submittedName>
        <fullName evidence="2">Uncharacterized protein</fullName>
    </submittedName>
</protein>
<organism evidence="2 3">
    <name type="scientific">Ceratodon purpureus</name>
    <name type="common">Fire moss</name>
    <name type="synonym">Dicranum purpureum</name>
    <dbReference type="NCBI Taxonomy" id="3225"/>
    <lineage>
        <taxon>Eukaryota</taxon>
        <taxon>Viridiplantae</taxon>
        <taxon>Streptophyta</taxon>
        <taxon>Embryophyta</taxon>
        <taxon>Bryophyta</taxon>
        <taxon>Bryophytina</taxon>
        <taxon>Bryopsida</taxon>
        <taxon>Dicranidae</taxon>
        <taxon>Pseudoditrichales</taxon>
        <taxon>Ditrichaceae</taxon>
        <taxon>Ceratodon</taxon>
    </lineage>
</organism>
<feature type="region of interest" description="Disordered" evidence="1">
    <location>
        <begin position="126"/>
        <end position="152"/>
    </location>
</feature>
<reference evidence="2 3" key="1">
    <citation type="submission" date="2020-06" db="EMBL/GenBank/DDBJ databases">
        <title>WGS assembly of Ceratodon purpureus strain R40.</title>
        <authorList>
            <person name="Carey S.B."/>
            <person name="Jenkins J."/>
            <person name="Shu S."/>
            <person name="Lovell J.T."/>
            <person name="Sreedasyam A."/>
            <person name="Maumus F."/>
            <person name="Tiley G.P."/>
            <person name="Fernandez-Pozo N."/>
            <person name="Barry K."/>
            <person name="Chen C."/>
            <person name="Wang M."/>
            <person name="Lipzen A."/>
            <person name="Daum C."/>
            <person name="Saski C.A."/>
            <person name="Payton A.C."/>
            <person name="Mcbreen J.C."/>
            <person name="Conrad R.E."/>
            <person name="Kollar L.M."/>
            <person name="Olsson S."/>
            <person name="Huttunen S."/>
            <person name="Landis J.B."/>
            <person name="Wickett N.J."/>
            <person name="Johnson M.G."/>
            <person name="Rensing S.A."/>
            <person name="Grimwood J."/>
            <person name="Schmutz J."/>
            <person name="Mcdaniel S.F."/>
        </authorList>
    </citation>
    <scope>NUCLEOTIDE SEQUENCE [LARGE SCALE GENOMIC DNA]</scope>
    <source>
        <strain evidence="2 3">R40</strain>
    </source>
</reference>